<keyword evidence="1" id="KW-0663">Pyridoxal phosphate</keyword>
<dbReference type="InterPro" id="IPR011340">
    <property type="entry name" value="Cys_dSase-rel"/>
</dbReference>
<dbReference type="EMBL" id="CP026604">
    <property type="protein sequence ID" value="AWB68752.1"/>
    <property type="molecule type" value="Genomic_DNA"/>
</dbReference>
<keyword evidence="4" id="KW-1185">Reference proteome</keyword>
<name>A0A2S0VX60_9ALTE</name>
<accession>A0A2S0VX60</accession>
<feature type="domain" description="Aminotransferase class V" evidence="2">
    <location>
        <begin position="22"/>
        <end position="280"/>
    </location>
</feature>
<reference evidence="3 4" key="1">
    <citation type="submission" date="2018-01" db="EMBL/GenBank/DDBJ databases">
        <title>Genome sequence of a Cantenovulum-like bacteria.</title>
        <authorList>
            <person name="Tan W.R."/>
            <person name="Lau N.-S."/>
            <person name="Go F."/>
            <person name="Amirul A.-A.A."/>
        </authorList>
    </citation>
    <scope>NUCLEOTIDE SEQUENCE [LARGE SCALE GENOMIC DNA]</scope>
    <source>
        <strain evidence="3 4">CCB-QB4</strain>
    </source>
</reference>
<feature type="domain" description="Aminotransferase class V" evidence="2">
    <location>
        <begin position="322"/>
        <end position="423"/>
    </location>
</feature>
<dbReference type="InterPro" id="IPR015424">
    <property type="entry name" value="PyrdxlP-dep_Trfase"/>
</dbReference>
<dbReference type="KEGG" id="cate:C2869_21165"/>
<dbReference type="NCBIfam" id="TIGR01976">
    <property type="entry name" value="am_tr_V_VC1184"/>
    <property type="match status" value="1"/>
</dbReference>
<dbReference type="RefSeq" id="WP_108604804.1">
    <property type="nucleotide sequence ID" value="NZ_CP026604.1"/>
</dbReference>
<evidence type="ECO:0000256" key="1">
    <source>
        <dbReference type="ARBA" id="ARBA00022898"/>
    </source>
</evidence>
<dbReference type="PANTHER" id="PTHR43586:SF21">
    <property type="entry name" value="PYRIDOXAL PHOSPHATE (PLP)-DEPENDENT ASPARTATE AMINOTRANSFERASE SUPERFAMILY"/>
    <property type="match status" value="1"/>
</dbReference>
<sequence>MNANTRNQFPALNRLRQGKPVIYFDGAGGSQAPQTVINAYADYLTQGNANLGSPSATSRLTEQLVVEARQAACDFLGCQLAQSVVFGANATSLIFHFSYSIAKQWQAGDEIIVTALDHYANVSPWLNAALACGVTVHTIPIDRETWQLDYSVLANKLNANTRLIAIPYVSNVTGTVVDVQHIVQMARAFAHIQVFVDAVAAAPHVKINFQYLDCDFLVTSGYKHFAGHLGVLVAKPKWLQLLLPNKVAPASEQSPNCWEMGTQNFEAMAAYIACINYLQSLIEDEPVTIDLASSSDFYSGGHDIGSQDMLPADRKQKLENAFTHIQNHENELSRYFMQQLAELRGANLLGQKTTEQRVPIFSLVLANNDHAKVCCALAQANIYCAYGHFYAQGIVEQLALANESGVLRFSLLHYNTRDEIDVLFNELDMILN</sequence>
<gene>
    <name evidence="3" type="ORF">C2869_21165</name>
</gene>
<dbReference type="Proteomes" id="UP000244441">
    <property type="component" value="Chromosome"/>
</dbReference>
<dbReference type="AlphaFoldDB" id="A0A2S0VX60"/>
<dbReference type="InterPro" id="IPR015422">
    <property type="entry name" value="PyrdxlP-dep_Trfase_small"/>
</dbReference>
<evidence type="ECO:0000313" key="4">
    <source>
        <dbReference type="Proteomes" id="UP000244441"/>
    </source>
</evidence>
<dbReference type="InterPro" id="IPR000192">
    <property type="entry name" value="Aminotrans_V_dom"/>
</dbReference>
<organism evidence="3 4">
    <name type="scientific">Saccharobesus litoralis</name>
    <dbReference type="NCBI Taxonomy" id="2172099"/>
    <lineage>
        <taxon>Bacteria</taxon>
        <taxon>Pseudomonadati</taxon>
        <taxon>Pseudomonadota</taxon>
        <taxon>Gammaproteobacteria</taxon>
        <taxon>Alteromonadales</taxon>
        <taxon>Alteromonadaceae</taxon>
        <taxon>Saccharobesus</taxon>
    </lineage>
</organism>
<dbReference type="Pfam" id="PF00266">
    <property type="entry name" value="Aminotran_5"/>
    <property type="match status" value="2"/>
</dbReference>
<dbReference type="InterPro" id="IPR015421">
    <property type="entry name" value="PyrdxlP-dep_Trfase_major"/>
</dbReference>
<dbReference type="Gene3D" id="3.40.640.10">
    <property type="entry name" value="Type I PLP-dependent aspartate aminotransferase-like (Major domain)"/>
    <property type="match status" value="1"/>
</dbReference>
<dbReference type="Gene3D" id="3.90.1150.10">
    <property type="entry name" value="Aspartate Aminotransferase, domain 1"/>
    <property type="match status" value="1"/>
</dbReference>
<protein>
    <submittedName>
        <fullName evidence="3">Cysteine desulfurase-like protein</fullName>
    </submittedName>
</protein>
<proteinExistence type="predicted"/>
<dbReference type="SUPFAM" id="SSF53383">
    <property type="entry name" value="PLP-dependent transferases"/>
    <property type="match status" value="1"/>
</dbReference>
<evidence type="ECO:0000313" key="3">
    <source>
        <dbReference type="EMBL" id="AWB68752.1"/>
    </source>
</evidence>
<dbReference type="PANTHER" id="PTHR43586">
    <property type="entry name" value="CYSTEINE DESULFURASE"/>
    <property type="match status" value="1"/>
</dbReference>
<dbReference type="OrthoDB" id="7592443at2"/>
<evidence type="ECO:0000259" key="2">
    <source>
        <dbReference type="Pfam" id="PF00266"/>
    </source>
</evidence>